<evidence type="ECO:0000313" key="4">
    <source>
        <dbReference type="Proteomes" id="UP000033475"/>
    </source>
</evidence>
<proteinExistence type="inferred from homology"/>
<keyword evidence="2" id="KW-0560">Oxidoreductase</keyword>
<comment type="similarity">
    <text evidence="1">Belongs to the short-chain dehydrogenases/reductases (SDR) family.</text>
</comment>
<dbReference type="Pfam" id="PF00106">
    <property type="entry name" value="adh_short"/>
    <property type="match status" value="1"/>
</dbReference>
<dbReference type="RefSeq" id="WP_011270670.1">
    <property type="nucleotide sequence ID" value="NZ_LANQ01000001.1"/>
</dbReference>
<dbReference type="Proteomes" id="UP000033475">
    <property type="component" value="Unassembled WGS sequence"/>
</dbReference>
<sequence length="84" mass="9570">MPGCIRNYDEKIARQEMEVNYFAPLHLINAFSENLIKNNNCAIVNIISIGGLYPSPVYVTYSASKSALYSLTQAIRIEMMMYTR</sequence>
<evidence type="ECO:0000313" key="3">
    <source>
        <dbReference type="EMBL" id="KJV58173.1"/>
    </source>
</evidence>
<accession>A0A0F3MQX2</accession>
<protein>
    <submittedName>
        <fullName evidence="3">Short chain dehydrogenase family protein</fullName>
    </submittedName>
</protein>
<dbReference type="PROSITE" id="PS00061">
    <property type="entry name" value="ADH_SHORT"/>
    <property type="match status" value="1"/>
</dbReference>
<dbReference type="PATRIC" id="fig|1359196.3.peg.531"/>
<organism evidence="3 4">
    <name type="scientific">Rickettsia felis str. Pedreira</name>
    <dbReference type="NCBI Taxonomy" id="1359196"/>
    <lineage>
        <taxon>Bacteria</taxon>
        <taxon>Pseudomonadati</taxon>
        <taxon>Pseudomonadota</taxon>
        <taxon>Alphaproteobacteria</taxon>
        <taxon>Rickettsiales</taxon>
        <taxon>Rickettsiaceae</taxon>
        <taxon>Rickettsieae</taxon>
        <taxon>Rickettsia</taxon>
        <taxon>spotted fever group</taxon>
    </lineage>
</organism>
<dbReference type="PANTHER" id="PTHR44169">
    <property type="entry name" value="NADPH-DEPENDENT 1-ACYLDIHYDROXYACETONE PHOSPHATE REDUCTASE"/>
    <property type="match status" value="1"/>
</dbReference>
<dbReference type="SUPFAM" id="SSF51735">
    <property type="entry name" value="NAD(P)-binding Rossmann-fold domains"/>
    <property type="match status" value="1"/>
</dbReference>
<dbReference type="Gene3D" id="3.40.50.720">
    <property type="entry name" value="NAD(P)-binding Rossmann-like Domain"/>
    <property type="match status" value="1"/>
</dbReference>
<dbReference type="AlphaFoldDB" id="A0A0F3MQX2"/>
<dbReference type="InterPro" id="IPR036291">
    <property type="entry name" value="NAD(P)-bd_dom_sf"/>
</dbReference>
<reference evidence="3 4" key="1">
    <citation type="submission" date="2015-01" db="EMBL/GenBank/DDBJ databases">
        <title>Genome Sequencing of Rickettsiales.</title>
        <authorList>
            <person name="Daugherty S.C."/>
            <person name="Su Q."/>
            <person name="Abolude K."/>
            <person name="Beier-Sexton M."/>
            <person name="Carlyon J.A."/>
            <person name="Carter R."/>
            <person name="Day N.P."/>
            <person name="Dumler S.J."/>
            <person name="Dyachenko V."/>
            <person name="Godinez A."/>
            <person name="Kurtti T.J."/>
            <person name="Lichay M."/>
            <person name="Mullins K.E."/>
            <person name="Ott S."/>
            <person name="Pappas-Brown V."/>
            <person name="Paris D.H."/>
            <person name="Patel P."/>
            <person name="Richards A.L."/>
            <person name="Sadzewicz L."/>
            <person name="Sears K."/>
            <person name="Seidman D."/>
            <person name="Sengamalay N."/>
            <person name="Stenos J."/>
            <person name="Tallon L.J."/>
            <person name="Vincent G."/>
            <person name="Fraser C.M."/>
            <person name="Munderloh U."/>
            <person name="Dunning-Hotopp J.C."/>
        </authorList>
    </citation>
    <scope>NUCLEOTIDE SEQUENCE [LARGE SCALE GENOMIC DNA]</scope>
    <source>
        <strain evidence="3 4">Pedreira</strain>
    </source>
</reference>
<dbReference type="InterPro" id="IPR020904">
    <property type="entry name" value="Sc_DH/Rdtase_CS"/>
</dbReference>
<comment type="caution">
    <text evidence="3">The sequence shown here is derived from an EMBL/GenBank/DDBJ whole genome shotgun (WGS) entry which is preliminary data.</text>
</comment>
<gene>
    <name evidence="3" type="ORF">RFEPED_0548</name>
</gene>
<dbReference type="PRINTS" id="PR00081">
    <property type="entry name" value="GDHRDH"/>
</dbReference>
<dbReference type="InterPro" id="IPR002347">
    <property type="entry name" value="SDR_fam"/>
</dbReference>
<evidence type="ECO:0000256" key="1">
    <source>
        <dbReference type="ARBA" id="ARBA00006484"/>
    </source>
</evidence>
<dbReference type="GO" id="GO:0016491">
    <property type="term" value="F:oxidoreductase activity"/>
    <property type="evidence" value="ECO:0007669"/>
    <property type="project" value="UniProtKB-KW"/>
</dbReference>
<dbReference type="EMBL" id="LANQ01000001">
    <property type="protein sequence ID" value="KJV58173.1"/>
    <property type="molecule type" value="Genomic_DNA"/>
</dbReference>
<evidence type="ECO:0000256" key="2">
    <source>
        <dbReference type="ARBA" id="ARBA00023002"/>
    </source>
</evidence>
<name>A0A0F3MQX2_RICFI</name>
<dbReference type="PANTHER" id="PTHR44169:SF6">
    <property type="entry name" value="NADPH-DEPENDENT 1-ACYLDIHYDROXYACETONE PHOSPHATE REDUCTASE"/>
    <property type="match status" value="1"/>
</dbReference>